<comment type="caution">
    <text evidence="2">The sequence shown here is derived from an EMBL/GenBank/DDBJ whole genome shotgun (WGS) entry which is preliminary data.</text>
</comment>
<gene>
    <name evidence="2" type="ORF">IAC80_08605</name>
</gene>
<organism evidence="2 3">
    <name type="scientific">Candidatus Merdiplasma excrementigallinarum</name>
    <dbReference type="NCBI Taxonomy" id="2840864"/>
    <lineage>
        <taxon>Bacteria</taxon>
        <taxon>Bacillati</taxon>
        <taxon>Bacillota</taxon>
        <taxon>Clostridia</taxon>
        <taxon>Lachnospirales</taxon>
        <taxon>Lachnospiraceae</taxon>
        <taxon>Lachnospiraceae incertae sedis</taxon>
        <taxon>Candidatus Merdiplasma</taxon>
    </lineage>
</organism>
<evidence type="ECO:0000313" key="2">
    <source>
        <dbReference type="EMBL" id="HIV23979.1"/>
    </source>
</evidence>
<protein>
    <submittedName>
        <fullName evidence="2">Uncharacterized protein</fullName>
    </submittedName>
</protein>
<dbReference type="AlphaFoldDB" id="A0A9D1T8Q5"/>
<feature type="compositionally biased region" description="Basic and acidic residues" evidence="1">
    <location>
        <begin position="19"/>
        <end position="29"/>
    </location>
</feature>
<dbReference type="Proteomes" id="UP000886889">
    <property type="component" value="Unassembled WGS sequence"/>
</dbReference>
<reference evidence="2" key="1">
    <citation type="submission" date="2020-10" db="EMBL/GenBank/DDBJ databases">
        <authorList>
            <person name="Gilroy R."/>
        </authorList>
    </citation>
    <scope>NUCLEOTIDE SEQUENCE</scope>
    <source>
        <strain evidence="2">ChiBcec6-7307</strain>
    </source>
</reference>
<proteinExistence type="predicted"/>
<feature type="region of interest" description="Disordered" evidence="1">
    <location>
        <begin position="19"/>
        <end position="60"/>
    </location>
</feature>
<evidence type="ECO:0000256" key="1">
    <source>
        <dbReference type="SAM" id="MobiDB-lite"/>
    </source>
</evidence>
<sequence length="60" mass="6578">MRTRIVAEGNAFYEIDEDCAGKKQKERRNTFSRPKSGDTGGKGNTGSVNGSRIHSGDFDK</sequence>
<accession>A0A9D1T8Q5</accession>
<name>A0A9D1T8Q5_9FIRM</name>
<reference evidence="2" key="2">
    <citation type="journal article" date="2021" name="PeerJ">
        <title>Extensive microbial diversity within the chicken gut microbiome revealed by metagenomics and culture.</title>
        <authorList>
            <person name="Gilroy R."/>
            <person name="Ravi A."/>
            <person name="Getino M."/>
            <person name="Pursley I."/>
            <person name="Horton D.L."/>
            <person name="Alikhan N.F."/>
            <person name="Baker D."/>
            <person name="Gharbi K."/>
            <person name="Hall N."/>
            <person name="Watson M."/>
            <person name="Adriaenssens E.M."/>
            <person name="Foster-Nyarko E."/>
            <person name="Jarju S."/>
            <person name="Secka A."/>
            <person name="Antonio M."/>
            <person name="Oren A."/>
            <person name="Chaudhuri R.R."/>
            <person name="La Ragione R."/>
            <person name="Hildebrand F."/>
            <person name="Pallen M.J."/>
        </authorList>
    </citation>
    <scope>NUCLEOTIDE SEQUENCE</scope>
    <source>
        <strain evidence="2">ChiBcec6-7307</strain>
    </source>
</reference>
<dbReference type="EMBL" id="DVOS01000070">
    <property type="protein sequence ID" value="HIV23979.1"/>
    <property type="molecule type" value="Genomic_DNA"/>
</dbReference>
<evidence type="ECO:0000313" key="3">
    <source>
        <dbReference type="Proteomes" id="UP000886889"/>
    </source>
</evidence>